<sequence length="691" mass="76771">MESPSITQSVTQPNSKYYAIHQPIEFRGVYRAWDEVKKRIDTVTFNRNKSFTNQEDAEYWALHGVVRPIPEGESPRRPLQSAPPRTQHGSVRPTAQVETPVLPLQSLPQNQWQRPQVSTPGPATFPVKRERVDAVQQDEKRHNSTTIDVTDRNGGLKLADFEQALCTPSWYAVARGRRQGLYSDWAGPGGAQEQVDGFKGAVFKKISGRTAAVSYLCSSRVPESQIRLFARSYRAFAGSTLKITFNDEWKLYAATQTTWNPHESRKEKIDAIYAELIRHYLPGGISENQIDEHGEIVLTDDQTLTIYQGMLRAARKQPGVSIHDCLLEFKAAPYVNIIDFIDAYRQNEQVRIFAKWEEFKSYSLDPGHKIDVMYAKENELLAPLLHNLSKGPDSGNPISVRKRFEKKRALKNRPTKGKESAEQTPEPRPQPAIAVPAPEPVLGPSEMLARWTPSPPSSFASQREPTTPAFDHTVPHPEEVDKPVLDIPEIKLNTRSPTAARTPISNSPAPNPAESDVPAVDPPPIEHDIQSLAPPVSFSVSTSDYGEVIELTQDDLVEQPPPPPPQPAEKTTAPPQPSPIIPSSAPAPASPSLPILPPSSERPDELDLVQADSIPQTPPPPTEPHSSLPMRSSVRRRLLMVLIPVKQQSTPPAHTPSKLSKRGMDEVRLDGERPRKRGRPAKFREGAGWVG</sequence>
<feature type="compositionally biased region" description="Pro residues" evidence="1">
    <location>
        <begin position="588"/>
        <end position="597"/>
    </location>
</feature>
<feature type="region of interest" description="Disordered" evidence="1">
    <location>
        <begin position="70"/>
        <end position="94"/>
    </location>
</feature>
<name>A0A6A6AT29_9PLEO</name>
<feature type="compositionally biased region" description="Basic and acidic residues" evidence="1">
    <location>
        <begin position="662"/>
        <end position="673"/>
    </location>
</feature>
<feature type="domain" description="Ribonuclease H1 N-terminal" evidence="2">
    <location>
        <begin position="16"/>
        <end position="60"/>
    </location>
</feature>
<dbReference type="InterPro" id="IPR037056">
    <property type="entry name" value="RNase_H1_N_sf"/>
</dbReference>
<dbReference type="Pfam" id="PF01693">
    <property type="entry name" value="Cauli_VI"/>
    <property type="match status" value="2"/>
</dbReference>
<feature type="domain" description="Ribonuclease H1 N-terminal" evidence="2">
    <location>
        <begin position="170"/>
        <end position="213"/>
    </location>
</feature>
<evidence type="ECO:0000256" key="1">
    <source>
        <dbReference type="SAM" id="MobiDB-lite"/>
    </source>
</evidence>
<dbReference type="Proteomes" id="UP000799771">
    <property type="component" value="Unassembled WGS sequence"/>
</dbReference>
<dbReference type="SUPFAM" id="SSF55658">
    <property type="entry name" value="L9 N-domain-like"/>
    <property type="match status" value="1"/>
</dbReference>
<dbReference type="RefSeq" id="XP_033528501.1">
    <property type="nucleotide sequence ID" value="XM_033667296.1"/>
</dbReference>
<organism evidence="3 4">
    <name type="scientific">Dothidotthia symphoricarpi CBS 119687</name>
    <dbReference type="NCBI Taxonomy" id="1392245"/>
    <lineage>
        <taxon>Eukaryota</taxon>
        <taxon>Fungi</taxon>
        <taxon>Dikarya</taxon>
        <taxon>Ascomycota</taxon>
        <taxon>Pezizomycotina</taxon>
        <taxon>Dothideomycetes</taxon>
        <taxon>Pleosporomycetidae</taxon>
        <taxon>Pleosporales</taxon>
        <taxon>Dothidotthiaceae</taxon>
        <taxon>Dothidotthia</taxon>
    </lineage>
</organism>
<dbReference type="InterPro" id="IPR009027">
    <property type="entry name" value="Ribosomal_bL9/RNase_H1_N"/>
</dbReference>
<dbReference type="PRINTS" id="PR01217">
    <property type="entry name" value="PRICHEXTENSN"/>
</dbReference>
<dbReference type="Gene3D" id="3.40.970.10">
    <property type="entry name" value="Ribonuclease H1, N-terminal domain"/>
    <property type="match status" value="2"/>
</dbReference>
<dbReference type="AlphaFoldDB" id="A0A6A6AT29"/>
<dbReference type="EMBL" id="ML977498">
    <property type="protein sequence ID" value="KAF2134114.1"/>
    <property type="molecule type" value="Genomic_DNA"/>
</dbReference>
<dbReference type="InterPro" id="IPR011320">
    <property type="entry name" value="RNase_H1_N"/>
</dbReference>
<accession>A0A6A6AT29</accession>
<dbReference type="PANTHER" id="PTHR38846:SF1">
    <property type="entry name" value="C3H1-TYPE DOMAIN-CONTAINING PROTEIN"/>
    <property type="match status" value="1"/>
</dbReference>
<evidence type="ECO:0000259" key="2">
    <source>
        <dbReference type="Pfam" id="PF01693"/>
    </source>
</evidence>
<evidence type="ECO:0000313" key="4">
    <source>
        <dbReference type="Proteomes" id="UP000799771"/>
    </source>
</evidence>
<proteinExistence type="predicted"/>
<feature type="region of interest" description="Disordered" evidence="1">
    <location>
        <begin position="386"/>
        <end position="691"/>
    </location>
</feature>
<dbReference type="OrthoDB" id="3798049at2759"/>
<dbReference type="PANTHER" id="PTHR38846">
    <property type="entry name" value="C3H1-TYPE DOMAIN-CONTAINING PROTEIN"/>
    <property type="match status" value="1"/>
</dbReference>
<feature type="compositionally biased region" description="Basic and acidic residues" evidence="1">
    <location>
        <begin position="473"/>
        <end position="484"/>
    </location>
</feature>
<evidence type="ECO:0000313" key="3">
    <source>
        <dbReference type="EMBL" id="KAF2134114.1"/>
    </source>
</evidence>
<protein>
    <recommendedName>
        <fullName evidence="2">Ribonuclease H1 N-terminal domain-containing protein</fullName>
    </recommendedName>
</protein>
<feature type="compositionally biased region" description="Basic residues" evidence="1">
    <location>
        <begin position="400"/>
        <end position="415"/>
    </location>
</feature>
<gene>
    <name evidence="3" type="ORF">P153DRAFT_363103</name>
</gene>
<dbReference type="GeneID" id="54407728"/>
<reference evidence="3" key="1">
    <citation type="journal article" date="2020" name="Stud. Mycol.">
        <title>101 Dothideomycetes genomes: a test case for predicting lifestyles and emergence of pathogens.</title>
        <authorList>
            <person name="Haridas S."/>
            <person name="Albert R."/>
            <person name="Binder M."/>
            <person name="Bloem J."/>
            <person name="Labutti K."/>
            <person name="Salamov A."/>
            <person name="Andreopoulos B."/>
            <person name="Baker S."/>
            <person name="Barry K."/>
            <person name="Bills G."/>
            <person name="Bluhm B."/>
            <person name="Cannon C."/>
            <person name="Castanera R."/>
            <person name="Culley D."/>
            <person name="Daum C."/>
            <person name="Ezra D."/>
            <person name="Gonzalez J."/>
            <person name="Henrissat B."/>
            <person name="Kuo A."/>
            <person name="Liang C."/>
            <person name="Lipzen A."/>
            <person name="Lutzoni F."/>
            <person name="Magnuson J."/>
            <person name="Mondo S."/>
            <person name="Nolan M."/>
            <person name="Ohm R."/>
            <person name="Pangilinan J."/>
            <person name="Park H.-J."/>
            <person name="Ramirez L."/>
            <person name="Alfaro M."/>
            <person name="Sun H."/>
            <person name="Tritt A."/>
            <person name="Yoshinaga Y."/>
            <person name="Zwiers L.-H."/>
            <person name="Turgeon B."/>
            <person name="Goodwin S."/>
            <person name="Spatafora J."/>
            <person name="Crous P."/>
            <person name="Grigoriev I."/>
        </authorList>
    </citation>
    <scope>NUCLEOTIDE SEQUENCE</scope>
    <source>
        <strain evidence="3">CBS 119687</strain>
    </source>
</reference>
<keyword evidence="4" id="KW-1185">Reference proteome</keyword>
<feature type="compositionally biased region" description="Polar residues" evidence="1">
    <location>
        <begin position="493"/>
        <end position="508"/>
    </location>
</feature>